<dbReference type="AlphaFoldDB" id="A0A0F8XDG5"/>
<feature type="non-terminal residue" evidence="1">
    <location>
        <position position="51"/>
    </location>
</feature>
<protein>
    <submittedName>
        <fullName evidence="1">Uncharacterized protein</fullName>
    </submittedName>
</protein>
<dbReference type="EMBL" id="LAZR01063703">
    <property type="protein sequence ID" value="KKK58985.1"/>
    <property type="molecule type" value="Genomic_DNA"/>
</dbReference>
<gene>
    <name evidence="1" type="ORF">LCGC14_3038900</name>
</gene>
<name>A0A0F8XDG5_9ZZZZ</name>
<evidence type="ECO:0000313" key="1">
    <source>
        <dbReference type="EMBL" id="KKK58985.1"/>
    </source>
</evidence>
<comment type="caution">
    <text evidence="1">The sequence shown here is derived from an EMBL/GenBank/DDBJ whole genome shotgun (WGS) entry which is preliminary data.</text>
</comment>
<accession>A0A0F8XDG5</accession>
<proteinExistence type="predicted"/>
<reference evidence="1" key="1">
    <citation type="journal article" date="2015" name="Nature">
        <title>Complex archaea that bridge the gap between prokaryotes and eukaryotes.</title>
        <authorList>
            <person name="Spang A."/>
            <person name="Saw J.H."/>
            <person name="Jorgensen S.L."/>
            <person name="Zaremba-Niedzwiedzka K."/>
            <person name="Martijn J."/>
            <person name="Lind A.E."/>
            <person name="van Eijk R."/>
            <person name="Schleper C."/>
            <person name="Guy L."/>
            <person name="Ettema T.J."/>
        </authorList>
    </citation>
    <scope>NUCLEOTIDE SEQUENCE</scope>
</reference>
<sequence>MLHCGFKNILFKELIKIMKAMDKKDLTEDDKKLWKWLTQNVASLGENSVPD</sequence>
<organism evidence="1">
    <name type="scientific">marine sediment metagenome</name>
    <dbReference type="NCBI Taxonomy" id="412755"/>
    <lineage>
        <taxon>unclassified sequences</taxon>
        <taxon>metagenomes</taxon>
        <taxon>ecological metagenomes</taxon>
    </lineage>
</organism>